<feature type="region of interest" description="Disordered" evidence="1">
    <location>
        <begin position="1"/>
        <end position="89"/>
    </location>
</feature>
<sequence length="1101" mass="117827">MWRTLRTKVSAPRLRKEQNPQPQTTNVLRRPLTSLRRGTISQGSGHTNHSSAPTTNYPDDASTPSLTPDSSPALSSPSELPTPTHQEAQLSATPNFKHAAEEDVSDTSAGDLTQGTILVHTVTDTQPQNASQAMLHDLWDQEEAADPGENEAVGLGLTTVDPTTGATFVFPSPVQLQSLQSGQAAQATKVSPTDSTGFAMDPPTPDAAAEGEDDKDRQPDIMASPLPSSCSNLTELTVDSLGLALQPPPTGGSHVLSLIQQTDFPSPPARMPDKDDFSFGLPKQPSETAAQAVIPASPLLDNAESSKTSARSVKTQSILRPFELGQVLEDSALAQRRRLRTSLLPSSIPLLVAASSRDAPPEVPPLPSAMEQQKFKDRYPSAVGARRPGLGALPVTPALASPSLLRHDTRPAHLSPHLTLEEAVQLSLAPSPVPSPRQSSNRRFSGLTYLRDGVPISHGPVPEVTLRSATNPFQGRIDQGSAAGRLSMHQDWQGRSPTASPTGSSAPHRQPRADTNWAQMSEQRTKIADLITNALGPCQSPEMFCTPLAAPSFRAPPETPSPQMAPTRPVHPPNMACIAGCCAPNVDSGTSSTTFRTIGRAASSFFSKSSADGRRLPRSPSIAASFRASHRPKMPSVQSTKQVKKAKSSPDLKDQFGRSATAIPWEQELTPVKRKRHQQRKANKSVSSLRFLTRAFSKAEEPEMPRNISTMAVGHRDDARSANRLSVDSDESWGPSTAALPMPDAQPKTFVAFQALPLPTVSSPTIPVMTLRRPSDVSTYAPPSLMVETGSDSLSGADTGIRPELRLSTIASAMLRDISSGSLVSPTASDRAPDESVVSGSAGQLATSSSGTLQQNFQFPPVARNDIQLASTTNASAASWQPSLEIDLRNGQTPFSITHAAKQEDDSVELFVDHSFAQTSATSSRASSFDETRSHGDRTRGMSWDSGAFSLERQLERLRELESPDQSADEQSSEEGIRLRSHSADVPVRHELHKRQQDPAKEAAQLHAAAAPATPDFARPIAAVRHEPSTLFNLPPPPESSPPPLPVKSASTPPVPHITMESPSPQGKLLPERKILSDPPAFLPRLDLDEVPLFAGTMFAF</sequence>
<feature type="compositionally biased region" description="Basic and acidic residues" evidence="1">
    <location>
        <begin position="928"/>
        <end position="940"/>
    </location>
</feature>
<dbReference type="Proteomes" id="UP001176521">
    <property type="component" value="Unassembled WGS sequence"/>
</dbReference>
<dbReference type="EMBL" id="JAPDMQ010000235">
    <property type="protein sequence ID" value="KAK0529711.1"/>
    <property type="molecule type" value="Genomic_DNA"/>
</dbReference>
<dbReference type="AlphaFoldDB" id="A0AAN6GBL8"/>
<feature type="region of interest" description="Disordered" evidence="1">
    <location>
        <begin position="607"/>
        <end position="686"/>
    </location>
</feature>
<feature type="compositionally biased region" description="Low complexity" evidence="1">
    <location>
        <begin position="496"/>
        <end position="507"/>
    </location>
</feature>
<gene>
    <name evidence="2" type="ORF">OC842_004147</name>
</gene>
<feature type="region of interest" description="Disordered" evidence="1">
    <location>
        <begin position="486"/>
        <end position="517"/>
    </location>
</feature>
<feature type="region of interest" description="Disordered" evidence="1">
    <location>
        <begin position="960"/>
        <end position="985"/>
    </location>
</feature>
<feature type="compositionally biased region" description="Pro residues" evidence="1">
    <location>
        <begin position="1034"/>
        <end position="1046"/>
    </location>
</feature>
<feature type="region of interest" description="Disordered" evidence="1">
    <location>
        <begin position="1029"/>
        <end position="1072"/>
    </location>
</feature>
<organism evidence="2 3">
    <name type="scientific">Tilletia horrida</name>
    <dbReference type="NCBI Taxonomy" id="155126"/>
    <lineage>
        <taxon>Eukaryota</taxon>
        <taxon>Fungi</taxon>
        <taxon>Dikarya</taxon>
        <taxon>Basidiomycota</taxon>
        <taxon>Ustilaginomycotina</taxon>
        <taxon>Exobasidiomycetes</taxon>
        <taxon>Tilletiales</taxon>
        <taxon>Tilletiaceae</taxon>
        <taxon>Tilletia</taxon>
    </lineage>
</organism>
<feature type="compositionally biased region" description="Basic residues" evidence="1">
    <location>
        <begin position="672"/>
        <end position="683"/>
    </location>
</feature>
<feature type="region of interest" description="Disordered" evidence="1">
    <location>
        <begin position="180"/>
        <end position="228"/>
    </location>
</feature>
<accession>A0AAN6GBL8</accession>
<feature type="region of interest" description="Disordered" evidence="1">
    <location>
        <begin position="822"/>
        <end position="853"/>
    </location>
</feature>
<evidence type="ECO:0000256" key="1">
    <source>
        <dbReference type="SAM" id="MobiDB-lite"/>
    </source>
</evidence>
<proteinExistence type="predicted"/>
<feature type="region of interest" description="Disordered" evidence="1">
    <location>
        <begin position="716"/>
        <end position="736"/>
    </location>
</feature>
<keyword evidence="3" id="KW-1185">Reference proteome</keyword>
<feature type="compositionally biased region" description="Polar residues" evidence="1">
    <location>
        <begin position="838"/>
        <end position="853"/>
    </location>
</feature>
<reference evidence="2" key="1">
    <citation type="journal article" date="2023" name="PhytoFront">
        <title>Draft Genome Resources of Seven Strains of Tilletia horrida, Causal Agent of Kernel Smut of Rice.</title>
        <authorList>
            <person name="Khanal S."/>
            <person name="Antony Babu S."/>
            <person name="Zhou X.G."/>
        </authorList>
    </citation>
    <scope>NUCLEOTIDE SEQUENCE</scope>
    <source>
        <strain evidence="2">TX3</strain>
    </source>
</reference>
<name>A0AAN6GBL8_9BASI</name>
<feature type="compositionally biased region" description="Low complexity" evidence="1">
    <location>
        <begin position="58"/>
        <end position="83"/>
    </location>
</feature>
<protein>
    <submittedName>
        <fullName evidence="2">Uncharacterized protein</fullName>
    </submittedName>
</protein>
<evidence type="ECO:0000313" key="3">
    <source>
        <dbReference type="Proteomes" id="UP001176521"/>
    </source>
</evidence>
<feature type="region of interest" description="Disordered" evidence="1">
    <location>
        <begin position="921"/>
        <end position="947"/>
    </location>
</feature>
<feature type="compositionally biased region" description="Polar residues" evidence="1">
    <location>
        <begin position="39"/>
        <end position="57"/>
    </location>
</feature>
<comment type="caution">
    <text evidence="2">The sequence shown here is derived from an EMBL/GenBank/DDBJ whole genome shotgun (WGS) entry which is preliminary data.</text>
</comment>
<evidence type="ECO:0000313" key="2">
    <source>
        <dbReference type="EMBL" id="KAK0529711.1"/>
    </source>
</evidence>